<dbReference type="Pfam" id="PF13650">
    <property type="entry name" value="Asp_protease_2"/>
    <property type="match status" value="1"/>
</dbReference>
<comment type="caution">
    <text evidence="1">The sequence shown here is derived from an EMBL/GenBank/DDBJ whole genome shotgun (WGS) entry which is preliminary data.</text>
</comment>
<reference evidence="1 2" key="1">
    <citation type="submission" date="2020-07" db="EMBL/GenBank/DDBJ databases">
        <title>Genomic Encyclopedia of Type Strains, Phase IV (KMG-V): Genome sequencing to study the core and pangenomes of soil and plant-associated prokaryotes.</title>
        <authorList>
            <person name="Whitman W."/>
        </authorList>
    </citation>
    <scope>NUCLEOTIDE SEQUENCE [LARGE SCALE GENOMIC DNA]</scope>
    <source>
        <strain evidence="1 2">X4EP2</strain>
    </source>
</reference>
<evidence type="ECO:0000313" key="1">
    <source>
        <dbReference type="EMBL" id="NYF80415.1"/>
    </source>
</evidence>
<dbReference type="AlphaFoldDB" id="A0A7Y9PIK2"/>
<dbReference type="InterPro" id="IPR021109">
    <property type="entry name" value="Peptidase_aspartic_dom_sf"/>
</dbReference>
<dbReference type="EMBL" id="JACCCW010000002">
    <property type="protein sequence ID" value="NYF80415.1"/>
    <property type="molecule type" value="Genomic_DNA"/>
</dbReference>
<dbReference type="Gene3D" id="2.40.70.10">
    <property type="entry name" value="Acid Proteases"/>
    <property type="match status" value="1"/>
</dbReference>
<name>A0A7Y9PIK2_9BACT</name>
<gene>
    <name evidence="1" type="ORF">HDF17_002735</name>
</gene>
<dbReference type="RefSeq" id="WP_179491791.1">
    <property type="nucleotide sequence ID" value="NZ_JACCCW010000002.1"/>
</dbReference>
<proteinExistence type="predicted"/>
<evidence type="ECO:0008006" key="3">
    <source>
        <dbReference type="Google" id="ProtNLM"/>
    </source>
</evidence>
<accession>A0A7Y9PIK2</accession>
<keyword evidence="2" id="KW-1185">Reference proteome</keyword>
<dbReference type="Proteomes" id="UP000589520">
    <property type="component" value="Unassembled WGS sequence"/>
</dbReference>
<evidence type="ECO:0000313" key="2">
    <source>
        <dbReference type="Proteomes" id="UP000589520"/>
    </source>
</evidence>
<organism evidence="1 2">
    <name type="scientific">Granulicella arctica</name>
    <dbReference type="NCBI Taxonomy" id="940613"/>
    <lineage>
        <taxon>Bacteria</taxon>
        <taxon>Pseudomonadati</taxon>
        <taxon>Acidobacteriota</taxon>
        <taxon>Terriglobia</taxon>
        <taxon>Terriglobales</taxon>
        <taxon>Acidobacteriaceae</taxon>
        <taxon>Granulicella</taxon>
    </lineage>
</organism>
<dbReference type="SUPFAM" id="SSF50630">
    <property type="entry name" value="Acid proteases"/>
    <property type="match status" value="1"/>
</dbReference>
<dbReference type="InterPro" id="IPR034122">
    <property type="entry name" value="Retropepsin-like_bacterial"/>
</dbReference>
<sequence length="294" mass="31983">MRTVFFVCILLTSVLISYGQINSPLNKPLVELSYRPVGKLIYVPVQVNGSSPLWFCFDTGAPNSLIDKAAAQKLKVRALSSGIIHGAGKGEVSASDAGEVRFMIGDLATRVPHAKIVDLSKVPLPAKIDGLLGAEFLEQYVVRIDTAQHKIAFYDPNTFAYQGDGKSIPLELTNSRLYVHVGLAAKPGEFVERRLRVDTGSEDSIDDDTVRSSPKLQKTTLGNGLGTSYEDVSGVYDTVVIGPYKFRSVWGPAGAVPIVGMEMMRRFTLTFDTRRGLLYLEPNASFTEPVPAPS</sequence>
<protein>
    <recommendedName>
        <fullName evidence="3">Aspartyl protease</fullName>
    </recommendedName>
</protein>
<dbReference type="CDD" id="cd05483">
    <property type="entry name" value="retropepsin_like_bacteria"/>
    <property type="match status" value="1"/>
</dbReference>